<dbReference type="SUPFAM" id="SSF53448">
    <property type="entry name" value="Nucleotide-diphospho-sugar transferases"/>
    <property type="match status" value="1"/>
</dbReference>
<dbReference type="PANTHER" id="PTHR43685:SF2">
    <property type="entry name" value="GLYCOSYLTRANSFERASE 2-LIKE DOMAIN-CONTAINING PROTEIN"/>
    <property type="match status" value="1"/>
</dbReference>
<dbReference type="CDD" id="cd00761">
    <property type="entry name" value="Glyco_tranf_GTA_type"/>
    <property type="match status" value="1"/>
</dbReference>
<name>A0A0M3Q0T1_9BACT</name>
<protein>
    <submittedName>
        <fullName evidence="2">Glycosyl transferase 2 family protein</fullName>
    </submittedName>
</protein>
<dbReference type="PANTHER" id="PTHR43685">
    <property type="entry name" value="GLYCOSYLTRANSFERASE"/>
    <property type="match status" value="1"/>
</dbReference>
<evidence type="ECO:0000313" key="2">
    <source>
        <dbReference type="EMBL" id="ALB75757.1"/>
    </source>
</evidence>
<proteinExistence type="predicted"/>
<dbReference type="EMBL" id="KT336245">
    <property type="protein sequence ID" value="ALB75757.1"/>
    <property type="molecule type" value="Genomic_DNA"/>
</dbReference>
<dbReference type="InterPro" id="IPR001173">
    <property type="entry name" value="Glyco_trans_2-like"/>
</dbReference>
<keyword evidence="2" id="KW-0808">Transferase</keyword>
<dbReference type="InterPro" id="IPR050834">
    <property type="entry name" value="Glycosyltransf_2"/>
</dbReference>
<dbReference type="Gene3D" id="3.90.550.10">
    <property type="entry name" value="Spore Coat Polysaccharide Biosynthesis Protein SpsA, Chain A"/>
    <property type="match status" value="1"/>
</dbReference>
<reference evidence="2" key="1">
    <citation type="journal article" date="2015" name="Proc. Natl. Acad. Sci. U.S.A.">
        <title>Functional metagenomic discovery of bacterial effectors in the human microbiome and isolation of commendamide, a GPCR G2A/132 agonist.</title>
        <authorList>
            <person name="Cohen L.J."/>
            <person name="Kang H.S."/>
            <person name="Chu J."/>
            <person name="Huang Y.H."/>
            <person name="Gordon E.A."/>
            <person name="Reddy B.V."/>
            <person name="Ternei M.A."/>
            <person name="Craig J.W."/>
            <person name="Brady S.F."/>
        </authorList>
    </citation>
    <scope>NUCLEOTIDE SEQUENCE</scope>
</reference>
<dbReference type="InterPro" id="IPR029044">
    <property type="entry name" value="Nucleotide-diphossugar_trans"/>
</dbReference>
<dbReference type="AlphaFoldDB" id="A0A0M3Q0T1"/>
<dbReference type="Pfam" id="PF00535">
    <property type="entry name" value="Glycos_transf_2"/>
    <property type="match status" value="1"/>
</dbReference>
<accession>A0A0M3Q0T1</accession>
<dbReference type="GO" id="GO:0016740">
    <property type="term" value="F:transferase activity"/>
    <property type="evidence" value="ECO:0007669"/>
    <property type="project" value="UniProtKB-KW"/>
</dbReference>
<evidence type="ECO:0000259" key="1">
    <source>
        <dbReference type="Pfam" id="PF00535"/>
    </source>
</evidence>
<feature type="domain" description="Glycosyltransferase 2-like" evidence="1">
    <location>
        <begin position="11"/>
        <end position="157"/>
    </location>
</feature>
<organism evidence="2">
    <name type="scientific">uncultured bacterium 4h09</name>
    <dbReference type="NCBI Taxonomy" id="1701372"/>
    <lineage>
        <taxon>Bacteria</taxon>
        <taxon>environmental samples</taxon>
    </lineage>
</organism>
<sequence length="278" mass="32865">MDALNEKGMVSVIVPCYNQAIYLPEALNSLLAQTYQCWEAIVVNDGSPDETEKVALEYTRKDSRIKYVFKENGGLSSARNKGIELAQGEFILPLDADDIIHPEYMEKAMEAFEDNPFLKLVFCRGVFFGVKNKVWNLRYEGYEELLQRNHIFCSAFFRRSDCMAIGGYDENMRKGHEDWEFFIRLLDENSLVYQIPSPLFYYRVKEQSMITAAKQADVFNETEFYIYSKHRTLYASFFGGSALHIIRELLYLRKKREAHRNKWYRRFFRQYIKGLFHK</sequence>